<dbReference type="STRING" id="1448308.A0A2T2NLJ3"/>
<evidence type="ECO:0000256" key="4">
    <source>
        <dbReference type="ARBA" id="ARBA00023136"/>
    </source>
</evidence>
<feature type="transmembrane region" description="Helical" evidence="7">
    <location>
        <begin position="190"/>
        <end position="213"/>
    </location>
</feature>
<name>A0A2T2NLJ3_CORCC</name>
<organism evidence="9 10">
    <name type="scientific">Corynespora cassiicola Philippines</name>
    <dbReference type="NCBI Taxonomy" id="1448308"/>
    <lineage>
        <taxon>Eukaryota</taxon>
        <taxon>Fungi</taxon>
        <taxon>Dikarya</taxon>
        <taxon>Ascomycota</taxon>
        <taxon>Pezizomycotina</taxon>
        <taxon>Dothideomycetes</taxon>
        <taxon>Pleosporomycetidae</taxon>
        <taxon>Pleosporales</taxon>
        <taxon>Corynesporascaceae</taxon>
        <taxon>Corynespora</taxon>
    </lineage>
</organism>
<dbReference type="Proteomes" id="UP000240883">
    <property type="component" value="Unassembled WGS sequence"/>
</dbReference>
<dbReference type="InterPro" id="IPR052337">
    <property type="entry name" value="SAT4-like"/>
</dbReference>
<evidence type="ECO:0000256" key="3">
    <source>
        <dbReference type="ARBA" id="ARBA00022989"/>
    </source>
</evidence>
<keyword evidence="3 7" id="KW-1133">Transmembrane helix</keyword>
<feature type="compositionally biased region" description="Basic and acidic residues" evidence="6">
    <location>
        <begin position="398"/>
        <end position="407"/>
    </location>
</feature>
<dbReference type="PANTHER" id="PTHR33048">
    <property type="entry name" value="PTH11-LIKE INTEGRAL MEMBRANE PROTEIN (AFU_ORTHOLOGUE AFUA_5G11245)"/>
    <property type="match status" value="1"/>
</dbReference>
<evidence type="ECO:0000259" key="8">
    <source>
        <dbReference type="Pfam" id="PF20684"/>
    </source>
</evidence>
<feature type="transmembrane region" description="Helical" evidence="7">
    <location>
        <begin position="22"/>
        <end position="43"/>
    </location>
</feature>
<feature type="compositionally biased region" description="Polar residues" evidence="6">
    <location>
        <begin position="377"/>
        <end position="397"/>
    </location>
</feature>
<feature type="transmembrane region" description="Helical" evidence="7">
    <location>
        <begin position="109"/>
        <end position="134"/>
    </location>
</feature>
<feature type="transmembrane region" description="Helical" evidence="7">
    <location>
        <begin position="263"/>
        <end position="287"/>
    </location>
</feature>
<keyword evidence="4 7" id="KW-0472">Membrane</keyword>
<dbReference type="PANTHER" id="PTHR33048:SF92">
    <property type="entry name" value="INTEGRAL MEMBRANE PROTEIN"/>
    <property type="match status" value="1"/>
</dbReference>
<feature type="region of interest" description="Disordered" evidence="6">
    <location>
        <begin position="376"/>
        <end position="407"/>
    </location>
</feature>
<evidence type="ECO:0000256" key="1">
    <source>
        <dbReference type="ARBA" id="ARBA00004141"/>
    </source>
</evidence>
<dbReference type="EMBL" id="KZ678136">
    <property type="protein sequence ID" value="PSN66250.1"/>
    <property type="molecule type" value="Genomic_DNA"/>
</dbReference>
<gene>
    <name evidence="9" type="ORF">BS50DRAFT_621955</name>
</gene>
<evidence type="ECO:0000256" key="5">
    <source>
        <dbReference type="ARBA" id="ARBA00038359"/>
    </source>
</evidence>
<reference evidence="9 10" key="1">
    <citation type="journal article" date="2018" name="Front. Microbiol.">
        <title>Genome-Wide Analysis of Corynespora cassiicola Leaf Fall Disease Putative Effectors.</title>
        <authorList>
            <person name="Lopez D."/>
            <person name="Ribeiro S."/>
            <person name="Label P."/>
            <person name="Fumanal B."/>
            <person name="Venisse J.S."/>
            <person name="Kohler A."/>
            <person name="de Oliveira R.R."/>
            <person name="Labutti K."/>
            <person name="Lipzen A."/>
            <person name="Lail K."/>
            <person name="Bauer D."/>
            <person name="Ohm R.A."/>
            <person name="Barry K.W."/>
            <person name="Spatafora J."/>
            <person name="Grigoriev I.V."/>
            <person name="Martin F.M."/>
            <person name="Pujade-Renaud V."/>
        </authorList>
    </citation>
    <scope>NUCLEOTIDE SEQUENCE [LARGE SCALE GENOMIC DNA]</scope>
    <source>
        <strain evidence="9 10">Philippines</strain>
    </source>
</reference>
<dbReference type="AlphaFoldDB" id="A0A2T2NLJ3"/>
<proteinExistence type="inferred from homology"/>
<dbReference type="GO" id="GO:0016020">
    <property type="term" value="C:membrane"/>
    <property type="evidence" value="ECO:0007669"/>
    <property type="project" value="UniProtKB-SubCell"/>
</dbReference>
<evidence type="ECO:0000313" key="10">
    <source>
        <dbReference type="Proteomes" id="UP000240883"/>
    </source>
</evidence>
<keyword evidence="10" id="KW-1185">Reference proteome</keyword>
<evidence type="ECO:0000256" key="7">
    <source>
        <dbReference type="SAM" id="Phobius"/>
    </source>
</evidence>
<comment type="subcellular location">
    <subcellularLocation>
        <location evidence="1">Membrane</location>
        <topology evidence="1">Multi-pass membrane protein</topology>
    </subcellularLocation>
</comment>
<evidence type="ECO:0000256" key="6">
    <source>
        <dbReference type="SAM" id="MobiDB-lite"/>
    </source>
</evidence>
<comment type="similarity">
    <text evidence="5">Belongs to the SAT4 family.</text>
</comment>
<sequence length="407" mass="44757">MTGKGALVNIGSNATYVSRPSFLIATSLFLALASISAAGKAIWRAWHRHTIQLDDYILCFGLACLAGGTATVHLVLPDMYADLGLSTDANLASDFDADDRGEITSNVALYLNAFQCLIWTTIFSTKFSFLAFLWESVSRMYKMRMLYMAVVMVTVVCWAFVVAAPFIACPHIGAQAAQCSSPAKDRLYRALLYMSTAFDCSTTILVISIPGFILEHSQVKTYQRLAIGTYLCLATGMIATAILRSSKPTNPHKNARDTPLQTFLLYLESCIAITLVVLASSQNLLCLRRTESSKASMATKWPPTAFWDKRNGGSEEYLTGGIRTFVRRGSRPKCGLVRAESVLRTREVVVEVHYEKRGDKHLSFNNSWVNGRRISESSEAQVLSPGQDSTSTDGDSNVTERVKDGKC</sequence>
<dbReference type="OrthoDB" id="444631at2759"/>
<protein>
    <recommendedName>
        <fullName evidence="8">Rhodopsin domain-containing protein</fullName>
    </recommendedName>
</protein>
<dbReference type="Pfam" id="PF20684">
    <property type="entry name" value="Fung_rhodopsin"/>
    <property type="match status" value="1"/>
</dbReference>
<keyword evidence="2 7" id="KW-0812">Transmembrane</keyword>
<evidence type="ECO:0000256" key="2">
    <source>
        <dbReference type="ARBA" id="ARBA00022692"/>
    </source>
</evidence>
<feature type="domain" description="Rhodopsin" evidence="8">
    <location>
        <begin position="41"/>
        <end position="277"/>
    </location>
</feature>
<evidence type="ECO:0000313" key="9">
    <source>
        <dbReference type="EMBL" id="PSN66250.1"/>
    </source>
</evidence>
<feature type="transmembrane region" description="Helical" evidence="7">
    <location>
        <begin position="55"/>
        <end position="76"/>
    </location>
</feature>
<feature type="transmembrane region" description="Helical" evidence="7">
    <location>
        <begin position="146"/>
        <end position="168"/>
    </location>
</feature>
<feature type="transmembrane region" description="Helical" evidence="7">
    <location>
        <begin position="225"/>
        <end position="243"/>
    </location>
</feature>
<dbReference type="InterPro" id="IPR049326">
    <property type="entry name" value="Rhodopsin_dom_fungi"/>
</dbReference>
<accession>A0A2T2NLJ3</accession>